<dbReference type="PANTHER" id="PTHR38477:SF1">
    <property type="entry name" value="MUREIN L,D-TRANSPEPTIDASE CATALYTIC DOMAIN FAMILY PROTEIN"/>
    <property type="match status" value="1"/>
</dbReference>
<name>A0A1T5HT81_9BACT</name>
<organism evidence="1 2">
    <name type="scientific">Alkalitalea saponilacus</name>
    <dbReference type="NCBI Taxonomy" id="889453"/>
    <lineage>
        <taxon>Bacteria</taxon>
        <taxon>Pseudomonadati</taxon>
        <taxon>Bacteroidota</taxon>
        <taxon>Bacteroidia</taxon>
        <taxon>Marinilabiliales</taxon>
        <taxon>Marinilabiliaceae</taxon>
        <taxon>Alkalitalea</taxon>
    </lineage>
</organism>
<dbReference type="InterPro" id="IPR032676">
    <property type="entry name" value="YkuD_2"/>
</dbReference>
<dbReference type="OrthoDB" id="9815195at2"/>
<proteinExistence type="predicted"/>
<reference evidence="1 2" key="1">
    <citation type="submission" date="2017-02" db="EMBL/GenBank/DDBJ databases">
        <authorList>
            <person name="Peterson S.W."/>
        </authorList>
    </citation>
    <scope>NUCLEOTIDE SEQUENCE [LARGE SCALE GENOMIC DNA]</scope>
    <source>
        <strain evidence="1 2">DSM 24412</strain>
    </source>
</reference>
<evidence type="ECO:0000313" key="1">
    <source>
        <dbReference type="EMBL" id="SKC23822.1"/>
    </source>
</evidence>
<dbReference type="EMBL" id="FUYV01000021">
    <property type="protein sequence ID" value="SKC23822.1"/>
    <property type="molecule type" value="Genomic_DNA"/>
</dbReference>
<sequence length="270" mass="31236">MLKRWIFICAAVFFIFPTGYTHLSDEQISSETSFNDKHFDTYITWFYDNLDFDSFEKPELKVFKKALTGFFQLKEQSLTKKNQLVLIDFSLSSKHERMWVVDLDKMKITDQMLVSHGQNSGELFATKFSNIPSSYQSSLGFYVTGDIYYGRHGMSLFLNGMEPGINDKARERAIVMHSADYVSHEFVRRHGRLGRSHGCPAIPMENHEDVIRLLARGTCLFIYHPTASYTKKSALISPENAMVGMIKFLEETPSFMRNYTMWPLLAQLLQ</sequence>
<protein>
    <submittedName>
        <fullName evidence="1">L,D-transpeptidase catalytic domain</fullName>
    </submittedName>
</protein>
<keyword evidence="2" id="KW-1185">Reference proteome</keyword>
<dbReference type="AlphaFoldDB" id="A0A1T5HT81"/>
<gene>
    <name evidence="1" type="ORF">SAMN03080601_03107</name>
</gene>
<dbReference type="Pfam" id="PF13645">
    <property type="entry name" value="YkuD_2"/>
    <property type="match status" value="1"/>
</dbReference>
<accession>A0A1T5HT81</accession>
<dbReference type="PANTHER" id="PTHR38477">
    <property type="entry name" value="HYPOTHETICAL EXPORTED PROTEIN"/>
    <property type="match status" value="1"/>
</dbReference>
<dbReference type="STRING" id="889453.SAMN03080601_03107"/>
<dbReference type="Proteomes" id="UP000191055">
    <property type="component" value="Unassembled WGS sequence"/>
</dbReference>
<evidence type="ECO:0000313" key="2">
    <source>
        <dbReference type="Proteomes" id="UP000191055"/>
    </source>
</evidence>
<dbReference type="RefSeq" id="WP_079558776.1">
    <property type="nucleotide sequence ID" value="NZ_CP021904.1"/>
</dbReference>
<dbReference type="KEGG" id="asx:CDL62_00175"/>